<evidence type="ECO:0000313" key="2">
    <source>
        <dbReference type="Proteomes" id="UP001582793"/>
    </source>
</evidence>
<evidence type="ECO:0000313" key="1">
    <source>
        <dbReference type="EMBL" id="MFB6397145.1"/>
    </source>
</evidence>
<name>A0ABV5CYQ9_9ACTN</name>
<dbReference type="Proteomes" id="UP001582793">
    <property type="component" value="Unassembled WGS sequence"/>
</dbReference>
<evidence type="ECO:0008006" key="3">
    <source>
        <dbReference type="Google" id="ProtNLM"/>
    </source>
</evidence>
<comment type="caution">
    <text evidence="1">The sequence shown here is derived from an EMBL/GenBank/DDBJ whole genome shotgun (WGS) entry which is preliminary data.</text>
</comment>
<reference evidence="1 2" key="1">
    <citation type="submission" date="2024-04" db="EMBL/GenBank/DDBJ databases">
        <title>Polymorphospora sp. isolated from Baiyangdian Lake in Xiong'an New Area.</title>
        <authorList>
            <person name="Zhang X."/>
            <person name="Liu J."/>
        </authorList>
    </citation>
    <scope>NUCLEOTIDE SEQUENCE [LARGE SCALE GENOMIC DNA]</scope>
    <source>
        <strain evidence="1 2">2-325</strain>
    </source>
</reference>
<keyword evidence="2" id="KW-1185">Reference proteome</keyword>
<dbReference type="RefSeq" id="WP_375736346.1">
    <property type="nucleotide sequence ID" value="NZ_JBCGDC010000126.1"/>
</dbReference>
<organism evidence="1 2">
    <name type="scientific">Polymorphospora lycopeni</name>
    <dbReference type="NCBI Taxonomy" id="3140240"/>
    <lineage>
        <taxon>Bacteria</taxon>
        <taxon>Bacillati</taxon>
        <taxon>Actinomycetota</taxon>
        <taxon>Actinomycetes</taxon>
        <taxon>Micromonosporales</taxon>
        <taxon>Micromonosporaceae</taxon>
        <taxon>Polymorphospora</taxon>
    </lineage>
</organism>
<proteinExistence type="predicted"/>
<accession>A0ABV5CYQ9</accession>
<protein>
    <recommendedName>
        <fullName evidence="3">Tetratricopeptide repeat protein</fullName>
    </recommendedName>
</protein>
<sequence length="163" mass="17661">MPDATMTSIAAAVELGRSGQKVQARDTLTALWDQIGATGDALHRCTLAHHLADLQDTTEAELRWDERALAAVADLTDERAKRYHSSLHVQGFLPSLHLSLADDHRRLGNTALAREHLTTARSLVEHLPDDPYGDTIRGGIQHVTRALAAGSTHRLASHPSSNG</sequence>
<dbReference type="EMBL" id="JBCGDC010000126">
    <property type="protein sequence ID" value="MFB6397145.1"/>
    <property type="molecule type" value="Genomic_DNA"/>
</dbReference>
<gene>
    <name evidence="1" type="ORF">AAFH96_29185</name>
</gene>